<accession>A0A7W9DMB6</accession>
<reference evidence="1 2" key="1">
    <citation type="submission" date="2020-08" db="EMBL/GenBank/DDBJ databases">
        <title>Genomic Encyclopedia of Type Strains, Phase IV (KMG-V): Genome sequencing to study the core and pangenomes of soil and plant-associated prokaryotes.</title>
        <authorList>
            <person name="Whitman W."/>
        </authorList>
    </citation>
    <scope>NUCLEOTIDE SEQUENCE [LARGE SCALE GENOMIC DNA]</scope>
    <source>
        <strain evidence="1 2">MP7CTX6</strain>
    </source>
</reference>
<name>A0A7W9DMB6_9SPHI</name>
<evidence type="ECO:0000313" key="1">
    <source>
        <dbReference type="EMBL" id="MBB5624098.1"/>
    </source>
</evidence>
<dbReference type="EMBL" id="JACHCF010000018">
    <property type="protein sequence ID" value="MBB5624098.1"/>
    <property type="molecule type" value="Genomic_DNA"/>
</dbReference>
<sequence length="108" mass="12236">MTMEDLPKREIELKLLQIKSLIESGGVKKMRDLKDSSSTKIASYAGINQGRYSSKLINPGEFTVSEIHRISYVLGVDPKILMEIITHEILHEEAVKVNANIEKEKLKK</sequence>
<evidence type="ECO:0008006" key="3">
    <source>
        <dbReference type="Google" id="ProtNLM"/>
    </source>
</evidence>
<dbReference type="InterPro" id="IPR010982">
    <property type="entry name" value="Lambda_DNA-bd_dom_sf"/>
</dbReference>
<proteinExistence type="predicted"/>
<protein>
    <recommendedName>
        <fullName evidence="3">HTH cro/C1-type domain-containing protein</fullName>
    </recommendedName>
</protein>
<dbReference type="SUPFAM" id="SSF47413">
    <property type="entry name" value="lambda repressor-like DNA-binding domains"/>
    <property type="match status" value="1"/>
</dbReference>
<dbReference type="Proteomes" id="UP000537718">
    <property type="component" value="Unassembled WGS sequence"/>
</dbReference>
<gene>
    <name evidence="1" type="ORF">HDE69_005195</name>
</gene>
<evidence type="ECO:0000313" key="2">
    <source>
        <dbReference type="Proteomes" id="UP000537718"/>
    </source>
</evidence>
<dbReference type="GO" id="GO:0003677">
    <property type="term" value="F:DNA binding"/>
    <property type="evidence" value="ECO:0007669"/>
    <property type="project" value="InterPro"/>
</dbReference>
<organism evidence="1 2">
    <name type="scientific">Pedobacter cryoconitis</name>
    <dbReference type="NCBI Taxonomy" id="188932"/>
    <lineage>
        <taxon>Bacteria</taxon>
        <taxon>Pseudomonadati</taxon>
        <taxon>Bacteroidota</taxon>
        <taxon>Sphingobacteriia</taxon>
        <taxon>Sphingobacteriales</taxon>
        <taxon>Sphingobacteriaceae</taxon>
        <taxon>Pedobacter</taxon>
    </lineage>
</organism>
<comment type="caution">
    <text evidence="1">The sequence shown here is derived from an EMBL/GenBank/DDBJ whole genome shotgun (WGS) entry which is preliminary data.</text>
</comment>
<dbReference type="RefSeq" id="WP_183870160.1">
    <property type="nucleotide sequence ID" value="NZ_JACHCF010000018.1"/>
</dbReference>
<dbReference type="AlphaFoldDB" id="A0A7W9DMB6"/>